<reference evidence="2 3" key="1">
    <citation type="submission" date="2021-06" db="EMBL/GenBank/DDBJ databases">
        <authorList>
            <person name="Palmer J.M."/>
        </authorList>
    </citation>
    <scope>NUCLEOTIDE SEQUENCE [LARGE SCALE GENOMIC DNA]</scope>
    <source>
        <strain evidence="2 3">XC_2019</strain>
        <tissue evidence="2">Muscle</tissue>
    </source>
</reference>
<dbReference type="EMBL" id="JAHRIN010059360">
    <property type="protein sequence ID" value="MEQ2212043.1"/>
    <property type="molecule type" value="Genomic_DNA"/>
</dbReference>
<sequence length="185" mass="21867">MNVDDEISVEDKTIPVVTESATSQSGVCEWPSSSSLTARLRRLITAYQRSYRQEQLKIEAEAKGDRRRRRCEQASKLKEIARQERQQRWTRREESDFYRVVSTFGVEKIKKEPGVSEEREAEFDWTRFRTFARLDKKTDESLSRYFRSFVAMCRRVCHLRPGREGNYSVLFLCIDSPSLHDHFTV</sequence>
<name>A0ABV0RV21_9TELE</name>
<comment type="caution">
    <text evidence="2">The sequence shown here is derived from an EMBL/GenBank/DDBJ whole genome shotgun (WGS) entry which is preliminary data.</text>
</comment>
<proteinExistence type="predicted"/>
<dbReference type="PANTHER" id="PTHR46850:SF1">
    <property type="entry name" value="CHROMODOMAIN-HELICASE-DNA-BINDING PROTEIN 9"/>
    <property type="match status" value="1"/>
</dbReference>
<gene>
    <name evidence="2" type="primary">CHD8</name>
    <name evidence="2" type="ORF">XENOCAPTIV_023766</name>
</gene>
<accession>A0ABV0RV21</accession>
<dbReference type="Proteomes" id="UP001434883">
    <property type="component" value="Unassembled WGS sequence"/>
</dbReference>
<dbReference type="PANTHER" id="PTHR46850">
    <property type="entry name" value="CHROMODOMAIN-HELICASE-DNA-BINDING PROTEIN 9"/>
    <property type="match status" value="1"/>
</dbReference>
<dbReference type="Pfam" id="PF23078">
    <property type="entry name" value="HTH_CHD6-9"/>
    <property type="match status" value="1"/>
</dbReference>
<feature type="domain" description="Chromodomain-helicase-DNA-binding protein 6-9 tri-helical" evidence="1">
    <location>
        <begin position="67"/>
        <end position="166"/>
    </location>
</feature>
<evidence type="ECO:0000313" key="3">
    <source>
        <dbReference type="Proteomes" id="UP001434883"/>
    </source>
</evidence>
<dbReference type="InterPro" id="IPR056342">
    <property type="entry name" value="HTH_CHD6-9"/>
</dbReference>
<dbReference type="InterPro" id="IPR051493">
    <property type="entry name" value="CHD"/>
</dbReference>
<protein>
    <submittedName>
        <fullName evidence="2">Chromodomain helicase DNA binding protein</fullName>
    </submittedName>
</protein>
<evidence type="ECO:0000313" key="2">
    <source>
        <dbReference type="EMBL" id="MEQ2212043.1"/>
    </source>
</evidence>
<evidence type="ECO:0000259" key="1">
    <source>
        <dbReference type="Pfam" id="PF23078"/>
    </source>
</evidence>
<keyword evidence="3" id="KW-1185">Reference proteome</keyword>
<organism evidence="2 3">
    <name type="scientific">Xenoophorus captivus</name>
    <dbReference type="NCBI Taxonomy" id="1517983"/>
    <lineage>
        <taxon>Eukaryota</taxon>
        <taxon>Metazoa</taxon>
        <taxon>Chordata</taxon>
        <taxon>Craniata</taxon>
        <taxon>Vertebrata</taxon>
        <taxon>Euteleostomi</taxon>
        <taxon>Actinopterygii</taxon>
        <taxon>Neopterygii</taxon>
        <taxon>Teleostei</taxon>
        <taxon>Neoteleostei</taxon>
        <taxon>Acanthomorphata</taxon>
        <taxon>Ovalentaria</taxon>
        <taxon>Atherinomorphae</taxon>
        <taxon>Cyprinodontiformes</taxon>
        <taxon>Goodeidae</taxon>
        <taxon>Xenoophorus</taxon>
    </lineage>
</organism>